<name>A0A0D6SP07_BACMY</name>
<dbReference type="AlphaFoldDB" id="A0A0D6SP07"/>
<reference evidence="2 4" key="2">
    <citation type="submission" date="2019-10" db="EMBL/GenBank/DDBJ databases">
        <authorList>
            <person name="Karimi E."/>
        </authorList>
    </citation>
    <scope>NUCLEOTIDE SEQUENCE [LARGE SCALE GENOMIC DNA]</scope>
    <source>
        <strain evidence="2">Bacillus sp. 71</strain>
    </source>
</reference>
<proteinExistence type="predicted"/>
<evidence type="ECO:0000313" key="3">
    <source>
        <dbReference type="Proteomes" id="UP000194131"/>
    </source>
</evidence>
<dbReference type="EMBL" id="CABWMC010000003">
    <property type="protein sequence ID" value="VXB38457.1"/>
    <property type="molecule type" value="Genomic_DNA"/>
</dbReference>
<evidence type="ECO:0000313" key="2">
    <source>
        <dbReference type="EMBL" id="VXB38457.1"/>
    </source>
</evidence>
<evidence type="ECO:0000313" key="1">
    <source>
        <dbReference type="EMBL" id="OSX95070.1"/>
    </source>
</evidence>
<dbReference type="Proteomes" id="UP000437562">
    <property type="component" value="Unassembled WGS sequence"/>
</dbReference>
<reference evidence="1 3" key="1">
    <citation type="submission" date="2016-12" db="EMBL/GenBank/DDBJ databases">
        <title>Genome Sequences of Twelve Sporeforming Bacillus Species Isolated from Foods.</title>
        <authorList>
            <person name="De Jong A."/>
            <person name="Holsappel S."/>
            <person name="Kuipers O.P."/>
        </authorList>
    </citation>
    <scope>NUCLEOTIDE SEQUENCE [LARGE SCALE GENOMIC DNA]</scope>
    <source>
        <strain evidence="1 3">S3E15</strain>
    </source>
</reference>
<sequence length="52" mass="6209">MFIMSAGSFLVEGSFFSEYMSILIEKKWEFCYFNDSKTKRFICLHPMAIRVE</sequence>
<gene>
    <name evidence="2" type="ORF">BACI71_110338</name>
    <name evidence="1" type="ORF">S3E15_03668</name>
</gene>
<accession>A0A0A0WFY9</accession>
<accession>A0A0D6SP07</accession>
<dbReference type="EMBL" id="MRWU01000003">
    <property type="protein sequence ID" value="OSX95070.1"/>
    <property type="molecule type" value="Genomic_DNA"/>
</dbReference>
<organism evidence="2 4">
    <name type="scientific">Bacillus mycoides</name>
    <dbReference type="NCBI Taxonomy" id="1405"/>
    <lineage>
        <taxon>Bacteria</taxon>
        <taxon>Bacillati</taxon>
        <taxon>Bacillota</taxon>
        <taxon>Bacilli</taxon>
        <taxon>Bacillales</taxon>
        <taxon>Bacillaceae</taxon>
        <taxon>Bacillus</taxon>
        <taxon>Bacillus cereus group</taxon>
    </lineage>
</organism>
<evidence type="ECO:0000313" key="4">
    <source>
        <dbReference type="Proteomes" id="UP000437562"/>
    </source>
</evidence>
<dbReference type="KEGG" id="bww:bwei_0660"/>
<protein>
    <submittedName>
        <fullName evidence="2">Uncharacterized protein</fullName>
    </submittedName>
</protein>
<accession>A0A653Q8B2</accession>
<dbReference type="Proteomes" id="UP000194131">
    <property type="component" value="Unassembled WGS sequence"/>
</dbReference>